<feature type="region of interest" description="Disordered" evidence="1">
    <location>
        <begin position="1"/>
        <end position="68"/>
    </location>
</feature>
<organism evidence="2 3">
    <name type="scientific">Klebsormidium nitens</name>
    <name type="common">Green alga</name>
    <name type="synonym">Ulothrix nitens</name>
    <dbReference type="NCBI Taxonomy" id="105231"/>
    <lineage>
        <taxon>Eukaryota</taxon>
        <taxon>Viridiplantae</taxon>
        <taxon>Streptophyta</taxon>
        <taxon>Klebsormidiophyceae</taxon>
        <taxon>Klebsormidiales</taxon>
        <taxon>Klebsormidiaceae</taxon>
        <taxon>Klebsormidium</taxon>
    </lineage>
</organism>
<dbReference type="AlphaFoldDB" id="A0A1Y1IUW3"/>
<protein>
    <submittedName>
        <fullName evidence="2">Uncharacterized protein</fullName>
    </submittedName>
</protein>
<feature type="compositionally biased region" description="Acidic residues" evidence="1">
    <location>
        <begin position="264"/>
        <end position="276"/>
    </location>
</feature>
<evidence type="ECO:0000313" key="2">
    <source>
        <dbReference type="EMBL" id="GAQ92646.1"/>
    </source>
</evidence>
<evidence type="ECO:0000313" key="3">
    <source>
        <dbReference type="Proteomes" id="UP000054558"/>
    </source>
</evidence>
<keyword evidence="3" id="KW-1185">Reference proteome</keyword>
<reference evidence="2 3" key="1">
    <citation type="journal article" date="2014" name="Nat. Commun.">
        <title>Klebsormidium flaccidum genome reveals primary factors for plant terrestrial adaptation.</title>
        <authorList>
            <person name="Hori K."/>
            <person name="Maruyama F."/>
            <person name="Fujisawa T."/>
            <person name="Togashi T."/>
            <person name="Yamamoto N."/>
            <person name="Seo M."/>
            <person name="Sato S."/>
            <person name="Yamada T."/>
            <person name="Mori H."/>
            <person name="Tajima N."/>
            <person name="Moriyama T."/>
            <person name="Ikeuchi M."/>
            <person name="Watanabe M."/>
            <person name="Wada H."/>
            <person name="Kobayashi K."/>
            <person name="Saito M."/>
            <person name="Masuda T."/>
            <person name="Sasaki-Sekimoto Y."/>
            <person name="Mashiguchi K."/>
            <person name="Awai K."/>
            <person name="Shimojima M."/>
            <person name="Masuda S."/>
            <person name="Iwai M."/>
            <person name="Nobusawa T."/>
            <person name="Narise T."/>
            <person name="Kondo S."/>
            <person name="Saito H."/>
            <person name="Sato R."/>
            <person name="Murakawa M."/>
            <person name="Ihara Y."/>
            <person name="Oshima-Yamada Y."/>
            <person name="Ohtaka K."/>
            <person name="Satoh M."/>
            <person name="Sonobe K."/>
            <person name="Ishii M."/>
            <person name="Ohtani R."/>
            <person name="Kanamori-Sato M."/>
            <person name="Honoki R."/>
            <person name="Miyazaki D."/>
            <person name="Mochizuki H."/>
            <person name="Umetsu J."/>
            <person name="Higashi K."/>
            <person name="Shibata D."/>
            <person name="Kamiya Y."/>
            <person name="Sato N."/>
            <person name="Nakamura Y."/>
            <person name="Tabata S."/>
            <person name="Ida S."/>
            <person name="Kurokawa K."/>
            <person name="Ohta H."/>
        </authorList>
    </citation>
    <scope>NUCLEOTIDE SEQUENCE [LARGE SCALE GENOMIC DNA]</scope>
    <source>
        <strain evidence="2 3">NIES-2285</strain>
    </source>
</reference>
<evidence type="ECO:0000256" key="1">
    <source>
        <dbReference type="SAM" id="MobiDB-lite"/>
    </source>
</evidence>
<sequence length="335" mass="37046">MEDGFNANFSVVDDPTESLDYEGRPPPPQQPQRPQQQQVEHELGGGARHTDDQQQKDEISDQGSEGPSAVWGINNFSAILRDCPPMDSDEICNLDLSNDVDLINLDGVFGWNDEVTSPSSLPPVDLGTRTRPSVVLGPRQQFLAASMRYFMRVVGSAKKQLKGCKDTRQQMLLELIGSNLQLAGLHDAPKGIDPVFVANVEALVYTLVGHAAESACKYAKHSGRHRASINDVFSALRYQVRRFLHYDALERDVRRTAEILDALAQEDPEDTAESDAESAKSEESEHGGLHEACRCDFCGAVEATNESWNAWQPNDPAEAFHKRKVDETVARFATI</sequence>
<dbReference type="EMBL" id="DF238032">
    <property type="protein sequence ID" value="GAQ92646.1"/>
    <property type="molecule type" value="Genomic_DNA"/>
</dbReference>
<feature type="region of interest" description="Disordered" evidence="1">
    <location>
        <begin position="263"/>
        <end position="285"/>
    </location>
</feature>
<dbReference type="Proteomes" id="UP000054558">
    <property type="component" value="Unassembled WGS sequence"/>
</dbReference>
<accession>A0A1Y1IUW3</accession>
<proteinExistence type="predicted"/>
<gene>
    <name evidence="2" type="ORF">KFL_010830030</name>
</gene>
<feature type="compositionally biased region" description="Basic and acidic residues" evidence="1">
    <location>
        <begin position="39"/>
        <end position="59"/>
    </location>
</feature>
<name>A0A1Y1IUW3_KLENI</name>